<name>A0A1I3T5D1_9RHOB</name>
<proteinExistence type="predicted"/>
<evidence type="ECO:0000313" key="2">
    <source>
        <dbReference type="Proteomes" id="UP000199110"/>
    </source>
</evidence>
<keyword evidence="2" id="KW-1185">Reference proteome</keyword>
<dbReference type="Proteomes" id="UP000199110">
    <property type="component" value="Unassembled WGS sequence"/>
</dbReference>
<protein>
    <submittedName>
        <fullName evidence="1">Uncharacterized protein</fullName>
    </submittedName>
</protein>
<dbReference type="AlphaFoldDB" id="A0A1I3T5D1"/>
<dbReference type="EMBL" id="FORA01000005">
    <property type="protein sequence ID" value="SFJ66165.1"/>
    <property type="molecule type" value="Genomic_DNA"/>
</dbReference>
<accession>A0A1I3T5D1</accession>
<sequence length="42" mass="4642">MLKTIMIGTYSSVQGRFVQMLQGGLCQVKVGETVYTGHPINR</sequence>
<reference evidence="1 2" key="1">
    <citation type="submission" date="2016-10" db="EMBL/GenBank/DDBJ databases">
        <authorList>
            <person name="de Groot N.N."/>
        </authorList>
    </citation>
    <scope>NUCLEOTIDE SEQUENCE [LARGE SCALE GENOMIC DNA]</scope>
    <source>
        <strain evidence="1 2">DSM 19073</strain>
    </source>
</reference>
<gene>
    <name evidence="1" type="ORF">SAMN04488095_3301</name>
</gene>
<organism evidence="1 2">
    <name type="scientific">Jannaschia pohangensis</name>
    <dbReference type="NCBI Taxonomy" id="390807"/>
    <lineage>
        <taxon>Bacteria</taxon>
        <taxon>Pseudomonadati</taxon>
        <taxon>Pseudomonadota</taxon>
        <taxon>Alphaproteobacteria</taxon>
        <taxon>Rhodobacterales</taxon>
        <taxon>Roseobacteraceae</taxon>
        <taxon>Jannaschia</taxon>
    </lineage>
</organism>
<dbReference type="STRING" id="390807.SAMN04488095_3301"/>
<evidence type="ECO:0000313" key="1">
    <source>
        <dbReference type="EMBL" id="SFJ66165.1"/>
    </source>
</evidence>